<evidence type="ECO:0000313" key="2">
    <source>
        <dbReference type="EMBL" id="QCI25928.1"/>
    </source>
</evidence>
<organism evidence="2 3">
    <name type="scientific">Buchnera aphidicola</name>
    <name type="common">Sarucallis kahawaluokalani</name>
    <dbReference type="NCBI Taxonomy" id="1241878"/>
    <lineage>
        <taxon>Bacteria</taxon>
        <taxon>Pseudomonadati</taxon>
        <taxon>Pseudomonadota</taxon>
        <taxon>Gammaproteobacteria</taxon>
        <taxon>Enterobacterales</taxon>
        <taxon>Erwiniaceae</taxon>
        <taxon>Buchnera</taxon>
    </lineage>
</organism>
<dbReference type="Proteomes" id="UP000298685">
    <property type="component" value="Chromosome"/>
</dbReference>
<protein>
    <recommendedName>
        <fullName evidence="1">2Fe-2S ferredoxin-type domain-containing protein</fullName>
    </recommendedName>
</protein>
<dbReference type="RefSeq" id="WP_158350422.1">
    <property type="nucleotide sequence ID" value="NZ_CP032999.1"/>
</dbReference>
<dbReference type="InterPro" id="IPR006058">
    <property type="entry name" value="2Fe2S_fd_BS"/>
</dbReference>
<dbReference type="SUPFAM" id="SSF54292">
    <property type="entry name" value="2Fe-2S ferredoxin-like"/>
    <property type="match status" value="1"/>
</dbReference>
<evidence type="ECO:0000313" key="3">
    <source>
        <dbReference type="Proteomes" id="UP000298685"/>
    </source>
</evidence>
<feature type="domain" description="2Fe-2S ferredoxin-type" evidence="1">
    <location>
        <begin position="12"/>
        <end position="95"/>
    </location>
</feature>
<name>A0A4D6YJN9_9GAMM</name>
<dbReference type="EMBL" id="CP032999">
    <property type="protein sequence ID" value="QCI25928.1"/>
    <property type="molecule type" value="Genomic_DNA"/>
</dbReference>
<dbReference type="NCBIfam" id="NF007985">
    <property type="entry name" value="PRK10713.1"/>
    <property type="match status" value="1"/>
</dbReference>
<proteinExistence type="predicted"/>
<dbReference type="GO" id="GO:0051537">
    <property type="term" value="F:2 iron, 2 sulfur cluster binding"/>
    <property type="evidence" value="ECO:0007669"/>
    <property type="project" value="InterPro"/>
</dbReference>
<dbReference type="AlphaFoldDB" id="A0A4D6YJN9"/>
<dbReference type="PROSITE" id="PS00197">
    <property type="entry name" value="2FE2S_FER_1"/>
    <property type="match status" value="1"/>
</dbReference>
<dbReference type="InterPro" id="IPR012675">
    <property type="entry name" value="Beta-grasp_dom_sf"/>
</dbReference>
<gene>
    <name evidence="2" type="ORF">D9V78_00635</name>
</gene>
<dbReference type="OrthoDB" id="9806195at2"/>
<dbReference type="Pfam" id="PF00111">
    <property type="entry name" value="Fer2"/>
    <property type="match status" value="1"/>
</dbReference>
<dbReference type="PROSITE" id="PS51085">
    <property type="entry name" value="2FE2S_FER_2"/>
    <property type="match status" value="1"/>
</dbReference>
<reference evidence="2 3" key="1">
    <citation type="submission" date="2018-10" db="EMBL/GenBank/DDBJ databases">
        <title>Comparative functional genomics of the obligate endosymbiont Buchnera aphidicola.</title>
        <authorList>
            <person name="Chong R.A."/>
        </authorList>
    </citation>
    <scope>NUCLEOTIDE SEQUENCE [LARGE SCALE GENOMIC DNA]</scope>
    <source>
        <strain evidence="2 3">Ska</strain>
    </source>
</reference>
<dbReference type="CDD" id="cd00207">
    <property type="entry name" value="fer2"/>
    <property type="match status" value="1"/>
</dbReference>
<dbReference type="InterPro" id="IPR001041">
    <property type="entry name" value="2Fe-2S_ferredoxin-type"/>
</dbReference>
<dbReference type="InterPro" id="IPR036010">
    <property type="entry name" value="2Fe-2S_ferredoxin-like_sf"/>
</dbReference>
<evidence type="ECO:0000259" key="1">
    <source>
        <dbReference type="PROSITE" id="PS51085"/>
    </source>
</evidence>
<accession>A0A4D6YJN9</accession>
<dbReference type="Gene3D" id="3.10.20.30">
    <property type="match status" value="1"/>
</dbReference>
<sequence>MHLKNLKYKKKYIIQIINKKYYITIEQKKLSLLKILLINNINIFYQCQEGYCGSCSVKLIHGKIEYFHKNILSYIQPKHILACCCNIKSNIHIII</sequence>